<keyword evidence="2" id="KW-1185">Reference proteome</keyword>
<sequence>MLMKAKPHRPAIAGEWRLLFRPEKTGNYVNDHSLVRAADGTWHLFGITSLGASIDPEHERYFVHASGKSLEAEFMEKGKTIDHGTRAWAPGIVEANGRYYMYYGPAPTKLAVSNELYHWINNDVALIGSPVDACHRDHMVMRLNDYTWVMYATGVRPGGYGCISVYVSNDLQQWRFVQYALTTSGAAPLRCAWGATESPYVVFREGYYYLFVTYTDCSDETYNDTLVFRSANPFDFGDYRGGDGGAVPVAKLFGHAPEVVRDPDTGTWWMTTCGWRGKGAPHEGGVSIAPLVWAAEE</sequence>
<evidence type="ECO:0008006" key="3">
    <source>
        <dbReference type="Google" id="ProtNLM"/>
    </source>
</evidence>
<dbReference type="SUPFAM" id="SSF75005">
    <property type="entry name" value="Arabinanase/levansucrase/invertase"/>
    <property type="match status" value="1"/>
</dbReference>
<evidence type="ECO:0000313" key="1">
    <source>
        <dbReference type="EMBL" id="TLS49231.1"/>
    </source>
</evidence>
<dbReference type="Gene3D" id="2.115.10.20">
    <property type="entry name" value="Glycosyl hydrolase domain, family 43"/>
    <property type="match status" value="2"/>
</dbReference>
<dbReference type="PANTHER" id="PTHR43301">
    <property type="entry name" value="ARABINAN ENDO-1,5-ALPHA-L-ARABINOSIDASE"/>
    <property type="match status" value="1"/>
</dbReference>
<protein>
    <recommendedName>
        <fullName evidence="3">Glycosyl hydrolase family 32 N-terminal domain-containing protein</fullName>
    </recommendedName>
</protein>
<accession>A0A5R9G0E6</accession>
<dbReference type="InterPro" id="IPR023296">
    <property type="entry name" value="Glyco_hydro_beta-prop_sf"/>
</dbReference>
<reference evidence="1 2" key="1">
    <citation type="submission" date="2019-05" db="EMBL/GenBank/DDBJ databases">
        <authorList>
            <person name="Narsing Rao M.P."/>
            <person name="Li W.J."/>
        </authorList>
    </citation>
    <scope>NUCLEOTIDE SEQUENCE [LARGE SCALE GENOMIC DNA]</scope>
    <source>
        <strain evidence="1 2">SYSU_K30003</strain>
    </source>
</reference>
<comment type="caution">
    <text evidence="1">The sequence shown here is derived from an EMBL/GenBank/DDBJ whole genome shotgun (WGS) entry which is preliminary data.</text>
</comment>
<name>A0A5R9G0E6_9BACL</name>
<organism evidence="1 2">
    <name type="scientific">Paenibacillus antri</name>
    <dbReference type="NCBI Taxonomy" id="2582848"/>
    <lineage>
        <taxon>Bacteria</taxon>
        <taxon>Bacillati</taxon>
        <taxon>Bacillota</taxon>
        <taxon>Bacilli</taxon>
        <taxon>Bacillales</taxon>
        <taxon>Paenibacillaceae</taxon>
        <taxon>Paenibacillus</taxon>
    </lineage>
</organism>
<dbReference type="EMBL" id="VCIW01000023">
    <property type="protein sequence ID" value="TLS49231.1"/>
    <property type="molecule type" value="Genomic_DNA"/>
</dbReference>
<dbReference type="Proteomes" id="UP000309676">
    <property type="component" value="Unassembled WGS sequence"/>
</dbReference>
<dbReference type="PANTHER" id="PTHR43301:SF3">
    <property type="entry name" value="ARABINAN ENDO-1,5-ALPHA-L-ARABINOSIDASE A-RELATED"/>
    <property type="match status" value="1"/>
</dbReference>
<dbReference type="AlphaFoldDB" id="A0A5R9G0E6"/>
<gene>
    <name evidence="1" type="ORF">FE782_26760</name>
</gene>
<proteinExistence type="predicted"/>
<dbReference type="InterPro" id="IPR050727">
    <property type="entry name" value="GH43_arabinanases"/>
</dbReference>
<evidence type="ECO:0000313" key="2">
    <source>
        <dbReference type="Proteomes" id="UP000309676"/>
    </source>
</evidence>